<name>A0ACC3YQM7_COLTU</name>
<comment type="caution">
    <text evidence="1">The sequence shown here is derived from an EMBL/GenBank/DDBJ whole genome shotgun (WGS) entry which is preliminary data.</text>
</comment>
<evidence type="ECO:0000313" key="1">
    <source>
        <dbReference type="EMBL" id="KAL0934234.1"/>
    </source>
</evidence>
<dbReference type="Proteomes" id="UP000805649">
    <property type="component" value="Unassembled WGS sequence"/>
</dbReference>
<evidence type="ECO:0000313" key="2">
    <source>
        <dbReference type="Proteomes" id="UP000805649"/>
    </source>
</evidence>
<dbReference type="EMBL" id="VUJX02000007">
    <property type="protein sequence ID" value="KAL0934234.1"/>
    <property type="molecule type" value="Genomic_DNA"/>
</dbReference>
<organism evidence="1 2">
    <name type="scientific">Colletotrichum truncatum</name>
    <name type="common">Anthracnose fungus</name>
    <name type="synonym">Colletotrichum capsici</name>
    <dbReference type="NCBI Taxonomy" id="5467"/>
    <lineage>
        <taxon>Eukaryota</taxon>
        <taxon>Fungi</taxon>
        <taxon>Dikarya</taxon>
        <taxon>Ascomycota</taxon>
        <taxon>Pezizomycotina</taxon>
        <taxon>Sordariomycetes</taxon>
        <taxon>Hypocreomycetidae</taxon>
        <taxon>Glomerellales</taxon>
        <taxon>Glomerellaceae</taxon>
        <taxon>Colletotrichum</taxon>
        <taxon>Colletotrichum truncatum species complex</taxon>
    </lineage>
</organism>
<accession>A0ACC3YQM7</accession>
<reference evidence="1 2" key="1">
    <citation type="journal article" date="2020" name="Phytopathology">
        <title>Genome Sequence Resources of Colletotrichum truncatum, C. plurivorum, C. musicola, and C. sojae: Four Species Pathogenic to Soybean (Glycine max).</title>
        <authorList>
            <person name="Rogerio F."/>
            <person name="Boufleur T.R."/>
            <person name="Ciampi-Guillardi M."/>
            <person name="Sukno S.A."/>
            <person name="Thon M.R."/>
            <person name="Massola Junior N.S."/>
            <person name="Baroncelli R."/>
        </authorList>
    </citation>
    <scope>NUCLEOTIDE SEQUENCE [LARGE SCALE GENOMIC DNA]</scope>
    <source>
        <strain evidence="1 2">CMES1059</strain>
    </source>
</reference>
<protein>
    <submittedName>
        <fullName evidence="1">Lipase esterase</fullName>
    </submittedName>
</protein>
<proteinExistence type="predicted"/>
<keyword evidence="2" id="KW-1185">Reference proteome</keyword>
<gene>
    <name evidence="1" type="ORF">CTRU02_211033</name>
</gene>
<sequence>MSSLTAGNTSSSTPFGLHNPLNMDPQQFKLLLSLLPKVPLITRVALLHVLQLSKPAKYLDLRSELIVAVLRSYLQSTKPRSITSSQKLANRDNGVKGRMWVATYASPVPPEADVRDALVEAIQSLRAPDTPEIDLRLPDVVSVEAEWTGYRADATPESKPPAIGEKEKFDELQEEVTSPLTVLYFHGGAYYLCDPATHRPATKKIAKLTGGRIYSVRYRLAPQNPFPAALLDALISYLTLLYPPPDAYHQPVEPKHIVVAGDSAGGNLSLALLQLLLELRRQDRKVRWLGRERDIPLPGGFALNSPWLDITQSSPSWESNWEFDYLPKASLYADFSPPPCDAWPAKPPRTSIYVDDDLIAHPLVTLVMNRSWTGSPPIFICTGWELLADEDRYMARKLREDGVPVVFEEYEGMPHCFALILSKIPSAKRCFEGWTGFMKTIISDPEKITSKAVTVKAKTQEDVPREFASLSTLTDEDIQRLVLQKKETSLNSAPEAVSKL</sequence>